<evidence type="ECO:0000313" key="3">
    <source>
        <dbReference type="Proteomes" id="UP000654918"/>
    </source>
</evidence>
<gene>
    <name evidence="2" type="ORF">CPLU01_10329</name>
</gene>
<proteinExistence type="predicted"/>
<dbReference type="AlphaFoldDB" id="A0A8H6K6N8"/>
<feature type="compositionally biased region" description="Low complexity" evidence="1">
    <location>
        <begin position="70"/>
        <end position="80"/>
    </location>
</feature>
<evidence type="ECO:0000256" key="1">
    <source>
        <dbReference type="SAM" id="MobiDB-lite"/>
    </source>
</evidence>
<name>A0A8H6K6N8_9PEZI</name>
<comment type="caution">
    <text evidence="2">The sequence shown here is derived from an EMBL/GenBank/DDBJ whole genome shotgun (WGS) entry which is preliminary data.</text>
</comment>
<accession>A0A8H6K6N8</accession>
<dbReference type="EMBL" id="WIGO01000175">
    <property type="protein sequence ID" value="KAF6825368.1"/>
    <property type="molecule type" value="Genomic_DNA"/>
</dbReference>
<protein>
    <submittedName>
        <fullName evidence="2">Uncharacterized protein</fullName>
    </submittedName>
</protein>
<keyword evidence="3" id="KW-1185">Reference proteome</keyword>
<dbReference type="Proteomes" id="UP000654918">
    <property type="component" value="Unassembled WGS sequence"/>
</dbReference>
<reference evidence="2" key="1">
    <citation type="journal article" date="2020" name="Phytopathology">
        <title>Genome Sequence Resources of Colletotrichum truncatum, C. plurivorum, C. musicola, and C. sojae: Four Species Pathogenic to Soybean (Glycine max).</title>
        <authorList>
            <person name="Rogerio F."/>
            <person name="Boufleur T.R."/>
            <person name="Ciampi-Guillardi M."/>
            <person name="Sukno S.A."/>
            <person name="Thon M.R."/>
            <person name="Massola Junior N.S."/>
            <person name="Baroncelli R."/>
        </authorList>
    </citation>
    <scope>NUCLEOTIDE SEQUENCE</scope>
    <source>
        <strain evidence="2">LFN00145</strain>
    </source>
</reference>
<evidence type="ECO:0000313" key="2">
    <source>
        <dbReference type="EMBL" id="KAF6825368.1"/>
    </source>
</evidence>
<feature type="region of interest" description="Disordered" evidence="1">
    <location>
        <begin position="1"/>
        <end position="94"/>
    </location>
</feature>
<feature type="region of interest" description="Disordered" evidence="1">
    <location>
        <begin position="114"/>
        <end position="137"/>
    </location>
</feature>
<feature type="compositionally biased region" description="Low complexity" evidence="1">
    <location>
        <begin position="122"/>
        <end position="132"/>
    </location>
</feature>
<feature type="region of interest" description="Disordered" evidence="1">
    <location>
        <begin position="179"/>
        <end position="211"/>
    </location>
</feature>
<organism evidence="2 3">
    <name type="scientific">Colletotrichum plurivorum</name>
    <dbReference type="NCBI Taxonomy" id="2175906"/>
    <lineage>
        <taxon>Eukaryota</taxon>
        <taxon>Fungi</taxon>
        <taxon>Dikarya</taxon>
        <taxon>Ascomycota</taxon>
        <taxon>Pezizomycotina</taxon>
        <taxon>Sordariomycetes</taxon>
        <taxon>Hypocreomycetidae</taxon>
        <taxon>Glomerellales</taxon>
        <taxon>Glomerellaceae</taxon>
        <taxon>Colletotrichum</taxon>
        <taxon>Colletotrichum orchidearum species complex</taxon>
    </lineage>
</organism>
<sequence length="211" mass="22161">MWKGQEGEGNESKPLLGVDRGKRDGALEGQEEPSTQEAKMGKAPRQANRSETNQQKRLERAGSGSGSGSGSNSTGGASNSQRQDGPLTRLSSKAGGCSATIEWGSNTMIAPLASFADDSSDNNNNNNNNNNNRAPSSHQARNRLMLTGCHSTSVALKSTRTHGATGAALAYYKDLLQERAPPSPVEAPTGGDGSSDLTTSDRRRTNPSNMK</sequence>